<keyword evidence="7" id="KW-0503">Monooxygenase</keyword>
<name>A0ABW2AL58_9MICO</name>
<keyword evidence="4" id="KW-0285">Flavoprotein</keyword>
<gene>
    <name evidence="10" type="ORF">ACFQDH_20535</name>
</gene>
<evidence type="ECO:0000256" key="9">
    <source>
        <dbReference type="ARBA" id="ARBA00049401"/>
    </source>
</evidence>
<organism evidence="10 11">
    <name type="scientific">Flexivirga alba</name>
    <dbReference type="NCBI Taxonomy" id="702742"/>
    <lineage>
        <taxon>Bacteria</taxon>
        <taxon>Bacillati</taxon>
        <taxon>Actinomycetota</taxon>
        <taxon>Actinomycetes</taxon>
        <taxon>Micrococcales</taxon>
        <taxon>Dermacoccaceae</taxon>
        <taxon>Flexivirga</taxon>
    </lineage>
</organism>
<dbReference type="Pfam" id="PF03060">
    <property type="entry name" value="NMO"/>
    <property type="match status" value="1"/>
</dbReference>
<evidence type="ECO:0000256" key="6">
    <source>
        <dbReference type="ARBA" id="ARBA00023002"/>
    </source>
</evidence>
<dbReference type="RefSeq" id="WP_382404230.1">
    <property type="nucleotide sequence ID" value="NZ_JBHSWH010000001.1"/>
</dbReference>
<comment type="caution">
    <text evidence="10">The sequence shown here is derived from an EMBL/GenBank/DDBJ whole genome shotgun (WGS) entry which is preliminary data.</text>
</comment>
<evidence type="ECO:0000256" key="3">
    <source>
        <dbReference type="ARBA" id="ARBA00022575"/>
    </source>
</evidence>
<dbReference type="GO" id="GO:0016491">
    <property type="term" value="F:oxidoreductase activity"/>
    <property type="evidence" value="ECO:0007669"/>
    <property type="project" value="UniProtKB-KW"/>
</dbReference>
<keyword evidence="5" id="KW-0288">FMN</keyword>
<evidence type="ECO:0000256" key="2">
    <source>
        <dbReference type="ARBA" id="ARBA00009881"/>
    </source>
</evidence>
<dbReference type="Gene3D" id="3.20.20.70">
    <property type="entry name" value="Aldolase class I"/>
    <property type="match status" value="1"/>
</dbReference>
<evidence type="ECO:0000256" key="1">
    <source>
        <dbReference type="ARBA" id="ARBA00001917"/>
    </source>
</evidence>
<evidence type="ECO:0000256" key="8">
    <source>
        <dbReference type="ARBA" id="ARBA00031155"/>
    </source>
</evidence>
<evidence type="ECO:0000313" key="10">
    <source>
        <dbReference type="EMBL" id="MFC6707562.1"/>
    </source>
</evidence>
<dbReference type="InterPro" id="IPR004136">
    <property type="entry name" value="NMO"/>
</dbReference>
<evidence type="ECO:0000256" key="7">
    <source>
        <dbReference type="ARBA" id="ARBA00023033"/>
    </source>
</evidence>
<evidence type="ECO:0000256" key="4">
    <source>
        <dbReference type="ARBA" id="ARBA00022630"/>
    </source>
</evidence>
<accession>A0ABW2AL58</accession>
<dbReference type="CDD" id="cd04730">
    <property type="entry name" value="NPD_like"/>
    <property type="match status" value="1"/>
</dbReference>
<keyword evidence="6 10" id="KW-0560">Oxidoreductase</keyword>
<protein>
    <recommendedName>
        <fullName evidence="8">Propionate 3-nitronate monooxygenase</fullName>
    </recommendedName>
</protein>
<keyword evidence="11" id="KW-1185">Reference proteome</keyword>
<keyword evidence="3" id="KW-0216">Detoxification</keyword>
<comment type="cofactor">
    <cofactor evidence="1">
        <name>FMN</name>
        <dbReference type="ChEBI" id="CHEBI:58210"/>
    </cofactor>
</comment>
<dbReference type="PANTHER" id="PTHR42747">
    <property type="entry name" value="NITRONATE MONOOXYGENASE-RELATED"/>
    <property type="match status" value="1"/>
</dbReference>
<dbReference type="SUPFAM" id="SSF51412">
    <property type="entry name" value="Inosine monophosphate dehydrogenase (IMPDH)"/>
    <property type="match status" value="1"/>
</dbReference>
<evidence type="ECO:0000256" key="5">
    <source>
        <dbReference type="ARBA" id="ARBA00022643"/>
    </source>
</evidence>
<sequence>MNWSLSRLPIVGAPMAGTGTPELAAAISNAGGLGVFPGGYLTGDKLAEGVARVRELTDRPFGVNLFVPTPVDEQRDSARLRSYAEALAPLATSADVQLPEPRWDGSDNFAAKVDVLEQSPVAVVSFIFGPPPVDVVLRLHTVGTKVLATVTDAGRREQPSLRAPTCSACKAPMPGVTAAPTSPRSSPTAPAGVTCCPRC</sequence>
<reference evidence="11" key="1">
    <citation type="journal article" date="2019" name="Int. J. Syst. Evol. Microbiol.">
        <title>The Global Catalogue of Microorganisms (GCM) 10K type strain sequencing project: providing services to taxonomists for standard genome sequencing and annotation.</title>
        <authorList>
            <consortium name="The Broad Institute Genomics Platform"/>
            <consortium name="The Broad Institute Genome Sequencing Center for Infectious Disease"/>
            <person name="Wu L."/>
            <person name="Ma J."/>
        </authorList>
    </citation>
    <scope>NUCLEOTIDE SEQUENCE [LARGE SCALE GENOMIC DNA]</scope>
    <source>
        <strain evidence="11">CCUG 58127</strain>
    </source>
</reference>
<dbReference type="InterPro" id="IPR013785">
    <property type="entry name" value="Aldolase_TIM"/>
</dbReference>
<dbReference type="Proteomes" id="UP001596298">
    <property type="component" value="Unassembled WGS sequence"/>
</dbReference>
<comment type="similarity">
    <text evidence="2">Belongs to the nitronate monooxygenase family. NMO class I subfamily.</text>
</comment>
<proteinExistence type="inferred from homology"/>
<comment type="catalytic activity">
    <reaction evidence="9">
        <text>3 propionate 3-nitronate + 3 O2 + H2O = 3 3-oxopropanoate + 2 nitrate + nitrite + H2O2 + 3 H(+)</text>
        <dbReference type="Rhea" id="RHEA:57332"/>
        <dbReference type="ChEBI" id="CHEBI:15377"/>
        <dbReference type="ChEBI" id="CHEBI:15378"/>
        <dbReference type="ChEBI" id="CHEBI:15379"/>
        <dbReference type="ChEBI" id="CHEBI:16240"/>
        <dbReference type="ChEBI" id="CHEBI:16301"/>
        <dbReference type="ChEBI" id="CHEBI:17632"/>
        <dbReference type="ChEBI" id="CHEBI:33190"/>
        <dbReference type="ChEBI" id="CHEBI:136067"/>
    </reaction>
</comment>
<dbReference type="EMBL" id="JBHSWH010000001">
    <property type="protein sequence ID" value="MFC6707562.1"/>
    <property type="molecule type" value="Genomic_DNA"/>
</dbReference>
<evidence type="ECO:0000313" key="11">
    <source>
        <dbReference type="Proteomes" id="UP001596298"/>
    </source>
</evidence>
<dbReference type="PANTHER" id="PTHR42747:SF3">
    <property type="entry name" value="NITRONATE MONOOXYGENASE-RELATED"/>
    <property type="match status" value="1"/>
</dbReference>